<protein>
    <submittedName>
        <fullName evidence="1">Polyketide cyclase / dehydrase and lipid transport</fullName>
    </submittedName>
</protein>
<dbReference type="Proteomes" id="UP000198964">
    <property type="component" value="Unassembled WGS sequence"/>
</dbReference>
<accession>A0A1I2HER1</accession>
<dbReference type="Pfam" id="PF10604">
    <property type="entry name" value="Polyketide_cyc2"/>
    <property type="match status" value="1"/>
</dbReference>
<proteinExistence type="predicted"/>
<name>A0A1I2HER1_9BACT</name>
<dbReference type="AlphaFoldDB" id="A0A1I2HER1"/>
<evidence type="ECO:0000313" key="2">
    <source>
        <dbReference type="Proteomes" id="UP000198964"/>
    </source>
</evidence>
<dbReference type="RefSeq" id="WP_093919766.1">
    <property type="nucleotide sequence ID" value="NZ_FONW01000004.1"/>
</dbReference>
<keyword evidence="2" id="KW-1185">Reference proteome</keyword>
<dbReference type="EMBL" id="FONW01000004">
    <property type="protein sequence ID" value="SFF28755.1"/>
    <property type="molecule type" value="Genomic_DNA"/>
</dbReference>
<dbReference type="InterPro" id="IPR019587">
    <property type="entry name" value="Polyketide_cyclase/dehydratase"/>
</dbReference>
<dbReference type="SUPFAM" id="SSF55961">
    <property type="entry name" value="Bet v1-like"/>
    <property type="match status" value="1"/>
</dbReference>
<evidence type="ECO:0000313" key="1">
    <source>
        <dbReference type="EMBL" id="SFF28755.1"/>
    </source>
</evidence>
<organism evidence="1 2">
    <name type="scientific">Sunxiuqinia elliptica</name>
    <dbReference type="NCBI Taxonomy" id="655355"/>
    <lineage>
        <taxon>Bacteria</taxon>
        <taxon>Pseudomonadati</taxon>
        <taxon>Bacteroidota</taxon>
        <taxon>Bacteroidia</taxon>
        <taxon>Marinilabiliales</taxon>
        <taxon>Prolixibacteraceae</taxon>
        <taxon>Sunxiuqinia</taxon>
    </lineage>
</organism>
<dbReference type="STRING" id="655355.SAMN05216283_10479"/>
<reference evidence="1 2" key="1">
    <citation type="submission" date="2016-10" db="EMBL/GenBank/DDBJ databases">
        <authorList>
            <person name="de Groot N.N."/>
        </authorList>
    </citation>
    <scope>NUCLEOTIDE SEQUENCE [LARGE SCALE GENOMIC DNA]</scope>
    <source>
        <strain evidence="1 2">CGMCC 1.9156</strain>
    </source>
</reference>
<gene>
    <name evidence="1" type="ORF">SAMN05216283_10479</name>
</gene>
<sequence length="143" mass="16369">MNVEVNQKAPAYSESQILIHAPIENVYQLLSTINAWPNWQSQVTDASIKGEIKEGTTFHWKAGGFRIHSKIHTAETPEKLGWTGNMLWIKAIHNWSLSREGKSTRVKVQESLEGFLARFMQKTLTDGMQKNLYELKLEAEKNN</sequence>
<dbReference type="Gene3D" id="3.30.530.20">
    <property type="match status" value="1"/>
</dbReference>
<dbReference type="InterPro" id="IPR023393">
    <property type="entry name" value="START-like_dom_sf"/>
</dbReference>